<evidence type="ECO:0000313" key="9">
    <source>
        <dbReference type="EMBL" id="MBM7473105.1"/>
    </source>
</evidence>
<sequence>MLTFLIRRIAAGIVLLFAVSFVAFSLLYLGAGDIARRILGENAAADTVALKAHQLGLDRPFIVQYFDWLGGALTGQLGKSWFTSQSVSIDIATRLPVTLSIVIGAVLLAAIVSVLLGVLAARKGGWIDSVVQVVSVIGYAIPNFVVALVLVLVFAINLGWFKATGFVPLTVSFPAWIASVTLPMIALSLGAIATVSQQIRGSVIDALSRDYVRTLRSRGLSSNRVVYRHVLRNAGGPALAVLSVQFVGMLGGAVVIEQIFALPGIGQLTVQAAMQSDTPVVMGVVIVTAIIVIIVNLLIDIAQAGLNPKVRLS</sequence>
<feature type="transmembrane region" description="Helical" evidence="7">
    <location>
        <begin position="97"/>
        <end position="121"/>
    </location>
</feature>
<evidence type="ECO:0000256" key="7">
    <source>
        <dbReference type="RuleBase" id="RU363032"/>
    </source>
</evidence>
<reference evidence="9 10" key="1">
    <citation type="submission" date="2021-01" db="EMBL/GenBank/DDBJ databases">
        <title>Sequencing the genomes of 1000 actinobacteria strains.</title>
        <authorList>
            <person name="Klenk H.-P."/>
        </authorList>
    </citation>
    <scope>NUCLEOTIDE SEQUENCE [LARGE SCALE GENOMIC DNA]</scope>
    <source>
        <strain evidence="9 10">DSM 13057</strain>
    </source>
</reference>
<dbReference type="InterPro" id="IPR000515">
    <property type="entry name" value="MetI-like"/>
</dbReference>
<organism evidence="9 10">
    <name type="scientific">Subtercola frigoramans</name>
    <dbReference type="NCBI Taxonomy" id="120298"/>
    <lineage>
        <taxon>Bacteria</taxon>
        <taxon>Bacillati</taxon>
        <taxon>Actinomycetota</taxon>
        <taxon>Actinomycetes</taxon>
        <taxon>Micrococcales</taxon>
        <taxon>Microbacteriaceae</taxon>
        <taxon>Subtercola</taxon>
    </lineage>
</organism>
<feature type="transmembrane region" description="Helical" evidence="7">
    <location>
        <begin position="173"/>
        <end position="195"/>
    </location>
</feature>
<evidence type="ECO:0000259" key="8">
    <source>
        <dbReference type="PROSITE" id="PS50928"/>
    </source>
</evidence>
<evidence type="ECO:0000313" key="10">
    <source>
        <dbReference type="Proteomes" id="UP000776164"/>
    </source>
</evidence>
<dbReference type="Pfam" id="PF00528">
    <property type="entry name" value="BPD_transp_1"/>
    <property type="match status" value="1"/>
</dbReference>
<name>A0ABS2L8Q8_9MICO</name>
<dbReference type="PROSITE" id="PS50928">
    <property type="entry name" value="ABC_TM1"/>
    <property type="match status" value="1"/>
</dbReference>
<dbReference type="InterPro" id="IPR045621">
    <property type="entry name" value="BPD_transp_1_N"/>
</dbReference>
<evidence type="ECO:0000256" key="6">
    <source>
        <dbReference type="ARBA" id="ARBA00023136"/>
    </source>
</evidence>
<evidence type="ECO:0000256" key="2">
    <source>
        <dbReference type="ARBA" id="ARBA00022448"/>
    </source>
</evidence>
<gene>
    <name evidence="9" type="ORF">JOE66_002739</name>
</gene>
<keyword evidence="3" id="KW-1003">Cell membrane</keyword>
<keyword evidence="2 7" id="KW-0813">Transport</keyword>
<evidence type="ECO:0000256" key="3">
    <source>
        <dbReference type="ARBA" id="ARBA00022475"/>
    </source>
</evidence>
<feature type="transmembrane region" description="Helical" evidence="7">
    <location>
        <begin position="280"/>
        <end position="299"/>
    </location>
</feature>
<comment type="subcellular location">
    <subcellularLocation>
        <location evidence="1 7">Cell membrane</location>
        <topology evidence="1 7">Multi-pass membrane protein</topology>
    </subcellularLocation>
</comment>
<feature type="transmembrane region" description="Helical" evidence="7">
    <location>
        <begin position="9"/>
        <end position="31"/>
    </location>
</feature>
<dbReference type="PANTHER" id="PTHR43163:SF3">
    <property type="entry name" value="PEPTIDE ABC TRANSPORTER PERMEASE PROTEIN"/>
    <property type="match status" value="1"/>
</dbReference>
<dbReference type="CDD" id="cd06261">
    <property type="entry name" value="TM_PBP2"/>
    <property type="match status" value="1"/>
</dbReference>
<evidence type="ECO:0000256" key="5">
    <source>
        <dbReference type="ARBA" id="ARBA00022989"/>
    </source>
</evidence>
<keyword evidence="5 7" id="KW-1133">Transmembrane helix</keyword>
<feature type="domain" description="ABC transmembrane type-1" evidence="8">
    <location>
        <begin position="95"/>
        <end position="303"/>
    </location>
</feature>
<keyword evidence="6 7" id="KW-0472">Membrane</keyword>
<evidence type="ECO:0000256" key="1">
    <source>
        <dbReference type="ARBA" id="ARBA00004651"/>
    </source>
</evidence>
<dbReference type="InterPro" id="IPR035906">
    <property type="entry name" value="MetI-like_sf"/>
</dbReference>
<dbReference type="Proteomes" id="UP000776164">
    <property type="component" value="Unassembled WGS sequence"/>
</dbReference>
<comment type="caution">
    <text evidence="9">The sequence shown here is derived from an EMBL/GenBank/DDBJ whole genome shotgun (WGS) entry which is preliminary data.</text>
</comment>
<keyword evidence="10" id="KW-1185">Reference proteome</keyword>
<evidence type="ECO:0000256" key="4">
    <source>
        <dbReference type="ARBA" id="ARBA00022692"/>
    </source>
</evidence>
<comment type="similarity">
    <text evidence="7">Belongs to the binding-protein-dependent transport system permease family.</text>
</comment>
<dbReference type="PANTHER" id="PTHR43163">
    <property type="entry name" value="DIPEPTIDE TRANSPORT SYSTEM PERMEASE PROTEIN DPPB-RELATED"/>
    <property type="match status" value="1"/>
</dbReference>
<dbReference type="Pfam" id="PF19300">
    <property type="entry name" value="BPD_transp_1_N"/>
    <property type="match status" value="1"/>
</dbReference>
<keyword evidence="4 7" id="KW-0812">Transmembrane</keyword>
<dbReference type="RefSeq" id="WP_205110303.1">
    <property type="nucleotide sequence ID" value="NZ_BAAAHT010000010.1"/>
</dbReference>
<proteinExistence type="inferred from homology"/>
<dbReference type="Gene3D" id="1.10.3720.10">
    <property type="entry name" value="MetI-like"/>
    <property type="match status" value="1"/>
</dbReference>
<accession>A0ABS2L8Q8</accession>
<feature type="transmembrane region" description="Helical" evidence="7">
    <location>
        <begin position="133"/>
        <end position="161"/>
    </location>
</feature>
<feature type="transmembrane region" description="Helical" evidence="7">
    <location>
        <begin position="238"/>
        <end position="260"/>
    </location>
</feature>
<dbReference type="SUPFAM" id="SSF161098">
    <property type="entry name" value="MetI-like"/>
    <property type="match status" value="1"/>
</dbReference>
<protein>
    <submittedName>
        <fullName evidence="9">Peptide/nickel transport system permease protein</fullName>
    </submittedName>
</protein>
<dbReference type="EMBL" id="JAFBBU010000001">
    <property type="protein sequence ID" value="MBM7473105.1"/>
    <property type="molecule type" value="Genomic_DNA"/>
</dbReference>